<evidence type="ECO:0000313" key="3">
    <source>
        <dbReference type="Proteomes" id="UP000287651"/>
    </source>
</evidence>
<dbReference type="Proteomes" id="UP000290560">
    <property type="component" value="Unassembled WGS sequence"/>
</dbReference>
<name>A0A427BBK3_ENSVE</name>
<evidence type="ECO:0000313" key="1">
    <source>
        <dbReference type="EMBL" id="RRT85859.1"/>
    </source>
</evidence>
<organism evidence="1 3">
    <name type="scientific">Ensete ventricosum</name>
    <name type="common">Abyssinian banana</name>
    <name type="synonym">Musa ensete</name>
    <dbReference type="NCBI Taxonomy" id="4639"/>
    <lineage>
        <taxon>Eukaryota</taxon>
        <taxon>Viridiplantae</taxon>
        <taxon>Streptophyta</taxon>
        <taxon>Embryophyta</taxon>
        <taxon>Tracheophyta</taxon>
        <taxon>Spermatophyta</taxon>
        <taxon>Magnoliopsida</taxon>
        <taxon>Liliopsida</taxon>
        <taxon>Zingiberales</taxon>
        <taxon>Musaceae</taxon>
        <taxon>Ensete</taxon>
    </lineage>
</organism>
<dbReference type="EMBL" id="KV875607">
    <property type="protein sequence ID" value="RZR71931.1"/>
    <property type="molecule type" value="Genomic_DNA"/>
</dbReference>
<reference evidence="1" key="3">
    <citation type="submission" date="2018-09" db="EMBL/GenBank/DDBJ databases">
        <authorList>
            <person name="Harrison J."/>
            <person name="Moore K.A."/>
            <person name="Paszkiewicz K."/>
            <person name="Jones T."/>
            <person name="Grant M."/>
            <person name="Ambacheew D."/>
            <person name="Muzemil S."/>
            <person name="Studholme D."/>
        </authorList>
    </citation>
    <scope>NUCLEOTIDE SEQUENCE</scope>
</reference>
<dbReference type="SUPFAM" id="SSF82861">
    <property type="entry name" value="Mechanosensitive channel protein MscS (YggB), transmembrane region"/>
    <property type="match status" value="1"/>
</dbReference>
<reference evidence="1 3" key="1">
    <citation type="journal article" date="2014" name="Agronomy (Basel)">
        <title>A Draft Genome Sequence for Ensete ventricosum, the Drought-Tolerant Tree Against Hunger.</title>
        <authorList>
            <person name="Harrison J."/>
            <person name="Moore K.A."/>
            <person name="Paszkiewicz K."/>
            <person name="Jones T."/>
            <person name="Grant M."/>
            <person name="Ambacheew D."/>
            <person name="Muzemil S."/>
            <person name="Studholme D.J."/>
        </authorList>
    </citation>
    <scope>NUCLEOTIDE SEQUENCE [LARGE SCALE GENOMIC DNA]</scope>
</reference>
<accession>A0A427BBK3</accession>
<evidence type="ECO:0000313" key="2">
    <source>
        <dbReference type="EMBL" id="RZR71931.1"/>
    </source>
</evidence>
<dbReference type="Gene3D" id="1.10.287.1260">
    <property type="match status" value="1"/>
</dbReference>
<proteinExistence type="predicted"/>
<dbReference type="EMBL" id="AMZH03000051">
    <property type="protein sequence ID" value="RRT85859.1"/>
    <property type="molecule type" value="Genomic_DNA"/>
</dbReference>
<dbReference type="PANTHER" id="PTHR30566:SF5">
    <property type="entry name" value="MECHANOSENSITIVE ION CHANNEL PROTEIN 1, MITOCHONDRIAL-RELATED"/>
    <property type="match status" value="1"/>
</dbReference>
<sequence length="94" mass="10015">MIAPTATEYLSQAWRGAVVLSFIWFLQRWKTNFFARALTAQTIGGLDRDKLLTLEKLSSVGLIVLGVMGFAEAVGVPLQSIVTVGGIGGMITSG</sequence>
<dbReference type="Proteomes" id="UP000287651">
    <property type="component" value="Unassembled WGS sequence"/>
</dbReference>
<dbReference type="PANTHER" id="PTHR30566">
    <property type="entry name" value="YNAI-RELATED MECHANOSENSITIVE ION CHANNEL"/>
    <property type="match status" value="1"/>
</dbReference>
<reference evidence="2" key="2">
    <citation type="journal article" date="2018" name="Data Brief">
        <title>Genome sequence data from 17 accessions of Ensete ventricosum, a staple food crop for millions in Ethiopia.</title>
        <authorList>
            <person name="Yemataw Z."/>
            <person name="Muzemil S."/>
            <person name="Ambachew D."/>
            <person name="Tripathi L."/>
            <person name="Tesfaye K."/>
            <person name="Chala A."/>
            <person name="Farbos A."/>
            <person name="O'Neill P."/>
            <person name="Moore K."/>
            <person name="Grant M."/>
            <person name="Studholme D.J."/>
        </authorList>
    </citation>
    <scope>NUCLEOTIDE SEQUENCE [LARGE SCALE GENOMIC DNA]</scope>
    <source>
        <tissue evidence="2">Leaf</tissue>
    </source>
</reference>
<dbReference type="AlphaFoldDB" id="A0A427BBK3"/>
<gene>
    <name evidence="1" type="ORF">B296_00007583</name>
    <name evidence="2" type="ORF">BHM03_00008839</name>
</gene>
<dbReference type="GO" id="GO:0016020">
    <property type="term" value="C:membrane"/>
    <property type="evidence" value="ECO:0007669"/>
    <property type="project" value="InterPro"/>
</dbReference>
<protein>
    <submittedName>
        <fullName evidence="1">Uncharacterized protein</fullName>
    </submittedName>
</protein>
<dbReference type="InterPro" id="IPR011014">
    <property type="entry name" value="MscS_channel_TM-2"/>
</dbReference>